<dbReference type="EMBL" id="CP003378">
    <property type="protein sequence ID" value="AFZ71267.1"/>
    <property type="molecule type" value="Genomic_DNA"/>
</dbReference>
<accession>L0ADQ6</accession>
<feature type="transmembrane region" description="Helical" evidence="1">
    <location>
        <begin position="127"/>
        <end position="145"/>
    </location>
</feature>
<dbReference type="STRING" id="1056495.Calag_1569"/>
<dbReference type="Proteomes" id="UP000010469">
    <property type="component" value="Chromosome"/>
</dbReference>
<feature type="transmembrane region" description="Helical" evidence="1">
    <location>
        <begin position="267"/>
        <end position="284"/>
    </location>
</feature>
<name>L0ADQ6_CALLD</name>
<feature type="transmembrane region" description="Helical" evidence="1">
    <location>
        <begin position="368"/>
        <end position="389"/>
    </location>
</feature>
<dbReference type="eggNOG" id="arCOG03849">
    <property type="taxonomic scope" value="Archaea"/>
</dbReference>
<feature type="transmembrane region" description="Helical" evidence="1">
    <location>
        <begin position="410"/>
        <end position="428"/>
    </location>
</feature>
<dbReference type="RefSeq" id="WP_015233164.1">
    <property type="nucleotide sequence ID" value="NC_019791.1"/>
</dbReference>
<feature type="transmembrane region" description="Helical" evidence="1">
    <location>
        <begin position="52"/>
        <end position="74"/>
    </location>
</feature>
<reference evidence="3" key="1">
    <citation type="submission" date="2012-03" db="EMBL/GenBank/DDBJ databases">
        <title>Complete genome of Caldisphaera lagunensis DSM 15908.</title>
        <authorList>
            <person name="Lucas S."/>
            <person name="Copeland A."/>
            <person name="Lapidus A."/>
            <person name="Glavina del Rio T."/>
            <person name="Dalin E."/>
            <person name="Tice H."/>
            <person name="Bruce D."/>
            <person name="Goodwin L."/>
            <person name="Pitluck S."/>
            <person name="Peters L."/>
            <person name="Mikhailova N."/>
            <person name="Teshima H."/>
            <person name="Kyrpides N."/>
            <person name="Mavromatis K."/>
            <person name="Ivanova N."/>
            <person name="Brettin T."/>
            <person name="Detter J.C."/>
            <person name="Han C."/>
            <person name="Larimer F."/>
            <person name="Land M."/>
            <person name="Hauser L."/>
            <person name="Markowitz V."/>
            <person name="Cheng J.-F."/>
            <person name="Hugenholtz P."/>
            <person name="Woyke T."/>
            <person name="Wu D."/>
            <person name="Spring S."/>
            <person name="Schroeder M."/>
            <person name="Brambilla E."/>
            <person name="Klenk H.-P."/>
            <person name="Eisen J.A."/>
        </authorList>
    </citation>
    <scope>NUCLEOTIDE SEQUENCE [LARGE SCALE GENOMIC DNA]</scope>
    <source>
        <strain evidence="3">DSM 15908 / JCM 11604 / IC-154</strain>
    </source>
</reference>
<feature type="transmembrane region" description="Helical" evidence="1">
    <location>
        <begin position="290"/>
        <end position="311"/>
    </location>
</feature>
<evidence type="ECO:0000256" key="1">
    <source>
        <dbReference type="SAM" id="Phobius"/>
    </source>
</evidence>
<proteinExistence type="predicted"/>
<feature type="transmembrane region" description="Helical" evidence="1">
    <location>
        <begin position="152"/>
        <end position="169"/>
    </location>
</feature>
<feature type="transmembrane region" description="Helical" evidence="1">
    <location>
        <begin position="342"/>
        <end position="362"/>
    </location>
</feature>
<sequence>MSNVFKLLKFVIKTRVSNTMLAILIIVILYSIFTGLELMKSGVKIETKFPEYYAVAYATFFMTFSAFSGGLAVLKSDRDYLFMLPIKKSRLIFSLFIAQIIVLGTAVVAFIGFYLPFLGLNAWEAGVSYLLFILFITSISTYVGDLPTVRKALISVLLAIWGISPYFGFRYSPTAIFFGHAISGIDVLFPITILSMILTIRKLSNVSLEYQRSITREGNAEFKNTLKFDRYKGLRALYYLSINYITISGRSGGIGYGIRYFSNRIKLTTLLIIMTILSLIYFIISWKIFFAYLQITTIVVTMISISFFYSFTQSSIANERPWLSFTSMDPGKYLSHFSLSKTISTFIITIPLILANVGLYLIGGKYAITQIPTLVIAFPSFLIISFYIITRFNIIPQMKEEGVMPGQMRGRQMFFAIPIYILIFISIISSINLLSGIIASMILLIISVATLLNKKIWRNAALSLVENGYI</sequence>
<gene>
    <name evidence="2" type="ordered locus">Calag_1569</name>
</gene>
<dbReference type="HOGENOM" id="CLU_048388_0_0_2"/>
<dbReference type="AlphaFoldDB" id="L0ADQ6"/>
<keyword evidence="1" id="KW-1133">Transmembrane helix</keyword>
<keyword evidence="3" id="KW-1185">Reference proteome</keyword>
<keyword evidence="1" id="KW-0812">Transmembrane</keyword>
<dbReference type="InParanoid" id="L0ADQ6"/>
<evidence type="ECO:0000313" key="2">
    <source>
        <dbReference type="EMBL" id="AFZ71267.1"/>
    </source>
</evidence>
<feature type="transmembrane region" description="Helical" evidence="1">
    <location>
        <begin position="175"/>
        <end position="198"/>
    </location>
</feature>
<dbReference type="GeneID" id="14212831"/>
<evidence type="ECO:0000313" key="3">
    <source>
        <dbReference type="Proteomes" id="UP000010469"/>
    </source>
</evidence>
<protein>
    <submittedName>
        <fullName evidence="2">Uncharacterized protein</fullName>
    </submittedName>
</protein>
<dbReference type="OrthoDB" id="43974at2157"/>
<organism evidence="2 3">
    <name type="scientific">Caldisphaera lagunensis (strain DSM 15908 / JCM 11604 / ANMR 0165 / IC-154)</name>
    <dbReference type="NCBI Taxonomy" id="1056495"/>
    <lineage>
        <taxon>Archaea</taxon>
        <taxon>Thermoproteota</taxon>
        <taxon>Thermoprotei</taxon>
        <taxon>Acidilobales</taxon>
        <taxon>Caldisphaeraceae</taxon>
        <taxon>Caldisphaera</taxon>
    </lineage>
</organism>
<feature type="transmembrane region" description="Helical" evidence="1">
    <location>
        <begin position="21"/>
        <end position="40"/>
    </location>
</feature>
<feature type="transmembrane region" description="Helical" evidence="1">
    <location>
        <begin position="95"/>
        <end position="115"/>
    </location>
</feature>
<dbReference type="KEGG" id="clg:Calag_1569"/>
<keyword evidence="1" id="KW-0472">Membrane</keyword>